<dbReference type="InterPro" id="IPR033116">
    <property type="entry name" value="TRYPSIN_SER"/>
</dbReference>
<dbReference type="Pfam" id="PF02983">
    <property type="entry name" value="Pro_Al_protease"/>
    <property type="match status" value="1"/>
</dbReference>
<dbReference type="InterPro" id="IPR004236">
    <property type="entry name" value="Pept_S1_alpha_lytic"/>
</dbReference>
<dbReference type="PROSITE" id="PS00134">
    <property type="entry name" value="TRYPSIN_HIS"/>
    <property type="match status" value="1"/>
</dbReference>
<reference evidence="2" key="1">
    <citation type="submission" date="2022-10" db="EMBL/GenBank/DDBJ databases">
        <title>The complete genomes of actinobacterial strains from the NBC collection.</title>
        <authorList>
            <person name="Joergensen T.S."/>
            <person name="Alvarez Arevalo M."/>
            <person name="Sterndorff E.B."/>
            <person name="Faurdal D."/>
            <person name="Vuksanovic O."/>
            <person name="Mourched A.-S."/>
            <person name="Charusanti P."/>
            <person name="Shaw S."/>
            <person name="Blin K."/>
            <person name="Weber T."/>
        </authorList>
    </citation>
    <scope>NUCLEOTIDE SEQUENCE</scope>
    <source>
        <strain evidence="2">NBC_00686</strain>
    </source>
</reference>
<dbReference type="InterPro" id="IPR043504">
    <property type="entry name" value="Peptidase_S1_PA_chymotrypsin"/>
</dbReference>
<evidence type="ECO:0000259" key="1">
    <source>
        <dbReference type="Pfam" id="PF02983"/>
    </source>
</evidence>
<evidence type="ECO:0000313" key="3">
    <source>
        <dbReference type="Proteomes" id="UP001432168"/>
    </source>
</evidence>
<accession>A0ABZ1XBI1</accession>
<dbReference type="InterPro" id="IPR009003">
    <property type="entry name" value="Peptidase_S1_PA"/>
</dbReference>
<dbReference type="InterPro" id="IPR018114">
    <property type="entry name" value="TRYPSIN_HIS"/>
</dbReference>
<dbReference type="RefSeq" id="WP_329272356.1">
    <property type="nucleotide sequence ID" value="NZ_CP109011.1"/>
</dbReference>
<keyword evidence="3" id="KW-1185">Reference proteome</keyword>
<organism evidence="2 3">
    <name type="scientific">Streptomyces pseudovenezuelae</name>
    <dbReference type="NCBI Taxonomy" id="67350"/>
    <lineage>
        <taxon>Bacteria</taxon>
        <taxon>Bacillati</taxon>
        <taxon>Actinomycetota</taxon>
        <taxon>Actinomycetes</taxon>
        <taxon>Kitasatosporales</taxon>
        <taxon>Streptomycetaceae</taxon>
        <taxon>Streptomyces</taxon>
        <taxon>Streptomyces aurantiacus group</taxon>
    </lineage>
</organism>
<evidence type="ECO:0000313" key="2">
    <source>
        <dbReference type="EMBL" id="WUT48828.1"/>
    </source>
</evidence>
<feature type="domain" description="Peptidase S1A alpha-lytic prodomain" evidence="1">
    <location>
        <begin position="33"/>
        <end position="87"/>
    </location>
</feature>
<sequence length="316" mass="32964">MYYQDGRPVIAVTDTAAAQSVRDAGAVPKLVTRSTAELASIQGEFDELAGIPNTAWGVEADSNQVSVEIFDGVSDADRARIEEVAAAHPGAVRIDTVGGKLEPAATLRGGNGIWSEGWLCSAAFNTHNSAGAVYTVTAGHCVPGTGNVWLVNSDGTRIGTQTAYRIGKSPQACDAATRACDWAIIKVDNANLTTPGTIHYGGGTNAQIDNSRYAAEGEAVRRVGDTSQDLVGNVQKTSTTVTYTDGTTLYGMVQTSLCAKHGDSGGAMFTGATALGITSGGNYLDEPCGDSDAQSDRLSYYTPLQMVLNERGLHVY</sequence>
<dbReference type="Proteomes" id="UP001432168">
    <property type="component" value="Chromosome"/>
</dbReference>
<dbReference type="CDD" id="cd21112">
    <property type="entry name" value="alphaLP-like"/>
    <property type="match status" value="1"/>
</dbReference>
<dbReference type="SUPFAM" id="SSF50494">
    <property type="entry name" value="Trypsin-like serine proteases"/>
    <property type="match status" value="1"/>
</dbReference>
<name>A0ABZ1XBI1_9ACTN</name>
<dbReference type="EMBL" id="CP109011">
    <property type="protein sequence ID" value="WUT48828.1"/>
    <property type="molecule type" value="Genomic_DNA"/>
</dbReference>
<gene>
    <name evidence="2" type="ORF">OG929_44030</name>
</gene>
<protein>
    <submittedName>
        <fullName evidence="2">S1 family peptidase</fullName>
    </submittedName>
</protein>
<proteinExistence type="predicted"/>
<dbReference type="Gene3D" id="2.40.10.10">
    <property type="entry name" value="Trypsin-like serine proteases"/>
    <property type="match status" value="2"/>
</dbReference>
<dbReference type="PROSITE" id="PS00135">
    <property type="entry name" value="TRYPSIN_SER"/>
    <property type="match status" value="1"/>
</dbReference>